<evidence type="ECO:0000256" key="1">
    <source>
        <dbReference type="ARBA" id="ARBA00007634"/>
    </source>
</evidence>
<protein>
    <recommendedName>
        <fullName evidence="6 7">Small ribosomal subunit protein bS20</fullName>
    </recommendedName>
</protein>
<dbReference type="GO" id="GO:0070181">
    <property type="term" value="F:small ribosomal subunit rRNA binding"/>
    <property type="evidence" value="ECO:0007669"/>
    <property type="project" value="TreeGrafter"/>
</dbReference>
<accession>A0A0G0LEW0</accession>
<dbReference type="GO" id="GO:0005829">
    <property type="term" value="C:cytosol"/>
    <property type="evidence" value="ECO:0007669"/>
    <property type="project" value="TreeGrafter"/>
</dbReference>
<dbReference type="GO" id="GO:0003735">
    <property type="term" value="F:structural constituent of ribosome"/>
    <property type="evidence" value="ECO:0007669"/>
    <property type="project" value="InterPro"/>
</dbReference>
<evidence type="ECO:0000256" key="2">
    <source>
        <dbReference type="ARBA" id="ARBA00022730"/>
    </source>
</evidence>
<dbReference type="Pfam" id="PF01649">
    <property type="entry name" value="Ribosomal_S20p"/>
    <property type="match status" value="1"/>
</dbReference>
<dbReference type="GO" id="GO:0006412">
    <property type="term" value="P:translation"/>
    <property type="evidence" value="ECO:0007669"/>
    <property type="project" value="UniProtKB-UniRule"/>
</dbReference>
<comment type="similarity">
    <text evidence="1 7">Belongs to the bacterial ribosomal protein bS20 family.</text>
</comment>
<evidence type="ECO:0000256" key="3">
    <source>
        <dbReference type="ARBA" id="ARBA00022884"/>
    </source>
</evidence>
<evidence type="ECO:0000256" key="4">
    <source>
        <dbReference type="ARBA" id="ARBA00022980"/>
    </source>
</evidence>
<dbReference type="SUPFAM" id="SSF46992">
    <property type="entry name" value="Ribosomal protein S20"/>
    <property type="match status" value="1"/>
</dbReference>
<reference evidence="8 9" key="1">
    <citation type="journal article" date="2015" name="Nature">
        <title>rRNA introns, odd ribosomes, and small enigmatic genomes across a large radiation of phyla.</title>
        <authorList>
            <person name="Brown C.T."/>
            <person name="Hug L.A."/>
            <person name="Thomas B.C."/>
            <person name="Sharon I."/>
            <person name="Castelle C.J."/>
            <person name="Singh A."/>
            <person name="Wilkins M.J."/>
            <person name="Williams K.H."/>
            <person name="Banfield J.F."/>
        </authorList>
    </citation>
    <scope>NUCLEOTIDE SEQUENCE [LARGE SCALE GENOMIC DNA]</scope>
</reference>
<keyword evidence="2 7" id="KW-0699">rRNA-binding</keyword>
<evidence type="ECO:0000256" key="6">
    <source>
        <dbReference type="ARBA" id="ARBA00035136"/>
    </source>
</evidence>
<keyword evidence="3 7" id="KW-0694">RNA-binding</keyword>
<gene>
    <name evidence="7" type="primary">rpsT</name>
    <name evidence="8" type="ORF">UT11_C0006G0002</name>
</gene>
<name>A0A0G0LEW0_9BACT</name>
<evidence type="ECO:0000313" key="8">
    <source>
        <dbReference type="EMBL" id="KKQ90423.1"/>
    </source>
</evidence>
<comment type="caution">
    <text evidence="8">The sequence shown here is derived from an EMBL/GenBank/DDBJ whole genome shotgun (WGS) entry which is preliminary data.</text>
</comment>
<dbReference type="Proteomes" id="UP000033934">
    <property type="component" value="Unassembled WGS sequence"/>
</dbReference>
<evidence type="ECO:0000256" key="5">
    <source>
        <dbReference type="ARBA" id="ARBA00023274"/>
    </source>
</evidence>
<organism evidence="8 9">
    <name type="scientific">Berkelbacteria bacterium GW2011_GWA2_38_9</name>
    <dbReference type="NCBI Taxonomy" id="1618334"/>
    <lineage>
        <taxon>Bacteria</taxon>
        <taxon>Candidatus Berkelbacteria</taxon>
    </lineage>
</organism>
<keyword evidence="4 7" id="KW-0689">Ribosomal protein</keyword>
<evidence type="ECO:0000256" key="7">
    <source>
        <dbReference type="HAMAP-Rule" id="MF_00500"/>
    </source>
</evidence>
<dbReference type="PANTHER" id="PTHR33398:SF1">
    <property type="entry name" value="SMALL RIBOSOMAL SUBUNIT PROTEIN BS20C"/>
    <property type="match status" value="1"/>
</dbReference>
<dbReference type="InterPro" id="IPR002583">
    <property type="entry name" value="Ribosomal_bS20"/>
</dbReference>
<dbReference type="HAMAP" id="MF_00500">
    <property type="entry name" value="Ribosomal_bS20"/>
    <property type="match status" value="1"/>
</dbReference>
<dbReference type="InterPro" id="IPR036510">
    <property type="entry name" value="Ribosomal_bS20_sf"/>
</dbReference>
<dbReference type="AlphaFoldDB" id="A0A0G0LEW0"/>
<evidence type="ECO:0000313" key="9">
    <source>
        <dbReference type="Proteomes" id="UP000033934"/>
    </source>
</evidence>
<dbReference type="GO" id="GO:0015935">
    <property type="term" value="C:small ribosomal subunit"/>
    <property type="evidence" value="ECO:0007669"/>
    <property type="project" value="TreeGrafter"/>
</dbReference>
<dbReference type="Gene3D" id="1.20.58.110">
    <property type="entry name" value="Ribosomal protein S20"/>
    <property type="match status" value="1"/>
</dbReference>
<dbReference type="NCBIfam" id="TIGR00029">
    <property type="entry name" value="S20"/>
    <property type="match status" value="1"/>
</dbReference>
<dbReference type="EMBL" id="LBVO01000006">
    <property type="protein sequence ID" value="KKQ90423.1"/>
    <property type="molecule type" value="Genomic_DNA"/>
</dbReference>
<proteinExistence type="inferred from homology"/>
<comment type="function">
    <text evidence="7">Binds directly to 16S ribosomal RNA.</text>
</comment>
<keyword evidence="5 7" id="KW-0687">Ribonucleoprotein</keyword>
<dbReference type="PATRIC" id="fig|1618334.3.peg.110"/>
<sequence>MPILKSSKKALKVSHRRHQENLIHKDAYKSAIKKVKKSLTTGQTEKIAEVLKDAKSAVDKAAQSKTIHKNKAARIKSRLAKKTASLLKDKK</sequence>
<dbReference type="PANTHER" id="PTHR33398">
    <property type="entry name" value="30S RIBOSOMAL PROTEIN S20"/>
    <property type="match status" value="1"/>
</dbReference>